<comment type="caution">
    <text evidence="1">The sequence shown here is derived from an EMBL/GenBank/DDBJ whole genome shotgun (WGS) entry which is preliminary data.</text>
</comment>
<dbReference type="OrthoDB" id="9963718at2"/>
<evidence type="ECO:0000313" key="1">
    <source>
        <dbReference type="EMBL" id="PYE49458.1"/>
    </source>
</evidence>
<organism evidence="1 2">
    <name type="scientific">Deinococcus yavapaiensis KR-236</name>
    <dbReference type="NCBI Taxonomy" id="694435"/>
    <lineage>
        <taxon>Bacteria</taxon>
        <taxon>Thermotogati</taxon>
        <taxon>Deinococcota</taxon>
        <taxon>Deinococci</taxon>
        <taxon>Deinococcales</taxon>
        <taxon>Deinococcaceae</taxon>
        <taxon>Deinococcus</taxon>
    </lineage>
</organism>
<dbReference type="Proteomes" id="UP000248326">
    <property type="component" value="Unassembled WGS sequence"/>
</dbReference>
<dbReference type="EMBL" id="QJSX01000022">
    <property type="protein sequence ID" value="PYE49458.1"/>
    <property type="molecule type" value="Genomic_DNA"/>
</dbReference>
<proteinExistence type="predicted"/>
<accession>A0A318RZT8</accession>
<protein>
    <submittedName>
        <fullName evidence="1">Uncharacterized protein</fullName>
    </submittedName>
</protein>
<reference evidence="1 2" key="1">
    <citation type="submission" date="2018-06" db="EMBL/GenBank/DDBJ databases">
        <title>Genomic Encyclopedia of Type Strains, Phase IV (KMG-IV): sequencing the most valuable type-strain genomes for metagenomic binning, comparative biology and taxonomic classification.</title>
        <authorList>
            <person name="Goeker M."/>
        </authorList>
    </citation>
    <scope>NUCLEOTIDE SEQUENCE [LARGE SCALE GENOMIC DNA]</scope>
    <source>
        <strain evidence="1 2">DSM 18048</strain>
    </source>
</reference>
<dbReference type="AlphaFoldDB" id="A0A318RZT8"/>
<evidence type="ECO:0000313" key="2">
    <source>
        <dbReference type="Proteomes" id="UP000248326"/>
    </source>
</evidence>
<sequence length="67" mass="7645">MDTAQARFQYELFRIQDRVTEQLTDAPIDAPFDAPLKAPQGSVWRHTLASLLHRLALRIDSVTRQPA</sequence>
<keyword evidence="2" id="KW-1185">Reference proteome</keyword>
<dbReference type="RefSeq" id="WP_110888609.1">
    <property type="nucleotide sequence ID" value="NZ_QJSX01000022.1"/>
</dbReference>
<name>A0A318RZT8_9DEIO</name>
<gene>
    <name evidence="1" type="ORF">DES52_1224</name>
</gene>